<dbReference type="AlphaFoldDB" id="A0A7W3W4P4"/>
<dbReference type="EMBL" id="JACGZW010000015">
    <property type="protein sequence ID" value="MBB1158674.1"/>
    <property type="molecule type" value="Genomic_DNA"/>
</dbReference>
<organism evidence="2 3">
    <name type="scientific">Amycolatopsis dendrobii</name>
    <dbReference type="NCBI Taxonomy" id="2760662"/>
    <lineage>
        <taxon>Bacteria</taxon>
        <taxon>Bacillati</taxon>
        <taxon>Actinomycetota</taxon>
        <taxon>Actinomycetes</taxon>
        <taxon>Pseudonocardiales</taxon>
        <taxon>Pseudonocardiaceae</taxon>
        <taxon>Amycolatopsis</taxon>
    </lineage>
</organism>
<gene>
    <name evidence="2" type="ORF">H4281_36485</name>
</gene>
<protein>
    <submittedName>
        <fullName evidence="2">Uncharacterized protein</fullName>
    </submittedName>
</protein>
<dbReference type="Proteomes" id="UP000526734">
    <property type="component" value="Unassembled WGS sequence"/>
</dbReference>
<proteinExistence type="predicted"/>
<feature type="region of interest" description="Disordered" evidence="1">
    <location>
        <begin position="49"/>
        <end position="70"/>
    </location>
</feature>
<evidence type="ECO:0000313" key="3">
    <source>
        <dbReference type="Proteomes" id="UP000526734"/>
    </source>
</evidence>
<reference evidence="2 3" key="1">
    <citation type="submission" date="2020-08" db="EMBL/GenBank/DDBJ databases">
        <title>Amycolatopsis sp. nov. DR6-1 isolated from Dendrobium heterocarpum.</title>
        <authorList>
            <person name="Tedsree N."/>
            <person name="Kuncharoen N."/>
            <person name="Likhitwitayawuid K."/>
            <person name="Tanasupawat S."/>
        </authorList>
    </citation>
    <scope>NUCLEOTIDE SEQUENCE [LARGE SCALE GENOMIC DNA]</scope>
    <source>
        <strain evidence="2 3">DR6-1</strain>
    </source>
</reference>
<sequence>MVKNHMQEACTLVGEVGTVAQRAGVRALAVSHLTDFSGYVDTAKWSKPAGNGYDGQTAIGTGPDADSVYK</sequence>
<comment type="caution">
    <text evidence="2">The sequence shown here is derived from an EMBL/GenBank/DDBJ whole genome shotgun (WGS) entry which is preliminary data.</text>
</comment>
<evidence type="ECO:0000256" key="1">
    <source>
        <dbReference type="SAM" id="MobiDB-lite"/>
    </source>
</evidence>
<dbReference type="RefSeq" id="WP_182895423.1">
    <property type="nucleotide sequence ID" value="NZ_JACGZW010000015.1"/>
</dbReference>
<name>A0A7W3W4P4_9PSEU</name>
<evidence type="ECO:0000313" key="2">
    <source>
        <dbReference type="EMBL" id="MBB1158674.1"/>
    </source>
</evidence>
<accession>A0A7W3W4P4</accession>
<keyword evidence="3" id="KW-1185">Reference proteome</keyword>